<dbReference type="SMART" id="SM01231">
    <property type="entry name" value="H-kinase_dim"/>
    <property type="match status" value="1"/>
</dbReference>
<feature type="domain" description="Histidine kinase" evidence="14">
    <location>
        <begin position="396"/>
        <end position="599"/>
    </location>
</feature>
<dbReference type="InterPro" id="IPR003594">
    <property type="entry name" value="HATPase_dom"/>
</dbReference>
<dbReference type="InterPro" id="IPR008207">
    <property type="entry name" value="Sig_transdc_His_kin_Hpt_dom"/>
</dbReference>
<evidence type="ECO:0000313" key="18">
    <source>
        <dbReference type="Proteomes" id="UP001239680"/>
    </source>
</evidence>
<dbReference type="InterPro" id="IPR036890">
    <property type="entry name" value="HATPase_C_sf"/>
</dbReference>
<dbReference type="InterPro" id="IPR036097">
    <property type="entry name" value="HisK_dim/P_sf"/>
</dbReference>
<evidence type="ECO:0000256" key="10">
    <source>
        <dbReference type="ARBA" id="ARBA00023012"/>
    </source>
</evidence>
<keyword evidence="10" id="KW-0902">Two-component regulatory system</keyword>
<dbReference type="Pfam" id="PF01584">
    <property type="entry name" value="CheW"/>
    <property type="match status" value="1"/>
</dbReference>
<dbReference type="SMART" id="SM00260">
    <property type="entry name" value="CheW"/>
    <property type="match status" value="1"/>
</dbReference>
<feature type="domain" description="CheW-like" evidence="15">
    <location>
        <begin position="601"/>
        <end position="736"/>
    </location>
</feature>
<dbReference type="Gene3D" id="1.10.287.560">
    <property type="entry name" value="Histidine kinase CheA-like, homodimeric domain"/>
    <property type="match status" value="1"/>
</dbReference>
<keyword evidence="9" id="KW-0067">ATP-binding</keyword>
<sequence length="744" mass="79299">MATMNSIRDTFFEECEELLEALAEGLSLINEGLHDAETVNAVFRAVHSVKGGAGAFALDGLVAFAHRFETVLDGLRADRIELTAEVVHVLLRSADHLADQVEAARDGTEIAPDTTEGFIANLDAVLGGPPVTDPVADADPCFGFSAMPLDLGLDLPLPLPDGLTVPSEPKPDGPAQSAELLSPSNTASRGYRIHFRPYPTLYANGHDPALILSALSDLGQMEVALDLSALPDWTEFDPAASYLAWSVVLTSDEHETAVQEIFEFVDGFCDLEITPITEPEPMMQPSDLTTEVPHLSEKTTLLDATAAAITSALQDTINPPSATRAPAEAGLRKREAKLSEEETGDGRGPKPTLRVELERVDRLINAVGELIINQAMIEQSISILSLPADAEVITHVEDYRLLARDIQEAVMAIRAQPVKPLFQRMSRIVREAADATGKQARLISLGEATEVDKTVIERLADPLTHMIRNAVDHGLENVELRQSAGKDPEGTIRLQAAHRSGSVVITVRDDGAGLNRPKILEKAIARGLVSAEDELTDAEIDNLLFLPGFSTADRISNLSGRGVGLDVVRNAVTALGGRVSITSTPSEGTEFTITLPLTLAVMDGMVISVAGHTMVVPITSVIETIRPGPEDLHQLGTSESLLSMRGRFIPMIDVAASLGFPGRDPNQPPLLLLVETDSQTQCALVVDAVHDQRQVVIKGLESNYGTIPGVSAATVLGDGQIALILDADALTSNRAGAPVRATAA</sequence>
<evidence type="ECO:0000256" key="8">
    <source>
        <dbReference type="ARBA" id="ARBA00022777"/>
    </source>
</evidence>
<comment type="function">
    <text evidence="11">Involved in the transmission of sensory signals from the chemoreceptors to the flagellar motors. CheA is autophosphorylated; it can transfer its phosphate group to either CheB or CheY.</text>
</comment>
<dbReference type="EMBL" id="JAVDBT010000010">
    <property type="protein sequence ID" value="MDQ2067027.1"/>
    <property type="molecule type" value="Genomic_DNA"/>
</dbReference>
<dbReference type="CDD" id="cd00088">
    <property type="entry name" value="HPT"/>
    <property type="match status" value="1"/>
</dbReference>
<dbReference type="InterPro" id="IPR005467">
    <property type="entry name" value="His_kinase_dom"/>
</dbReference>
<dbReference type="SUPFAM" id="SSF55874">
    <property type="entry name" value="ATPase domain of HSP90 chaperone/DNA topoisomerase II/histidine kinase"/>
    <property type="match status" value="1"/>
</dbReference>
<dbReference type="Gene3D" id="3.30.565.10">
    <property type="entry name" value="Histidine kinase-like ATPase, C-terminal domain"/>
    <property type="match status" value="1"/>
</dbReference>
<dbReference type="Pfam" id="PF02518">
    <property type="entry name" value="HATPase_c"/>
    <property type="match status" value="1"/>
</dbReference>
<dbReference type="PRINTS" id="PR00344">
    <property type="entry name" value="BCTRLSENSOR"/>
</dbReference>
<dbReference type="InterPro" id="IPR036641">
    <property type="entry name" value="HPT_dom_sf"/>
</dbReference>
<evidence type="ECO:0000256" key="9">
    <source>
        <dbReference type="ARBA" id="ARBA00022840"/>
    </source>
</evidence>
<dbReference type="SUPFAM" id="SSF50341">
    <property type="entry name" value="CheW-like"/>
    <property type="match status" value="1"/>
</dbReference>
<dbReference type="SUPFAM" id="SSF47226">
    <property type="entry name" value="Histidine-containing phosphotransfer domain, HPT domain"/>
    <property type="match status" value="1"/>
</dbReference>
<dbReference type="InterPro" id="IPR036061">
    <property type="entry name" value="CheW-like_dom_sf"/>
</dbReference>
<evidence type="ECO:0000259" key="15">
    <source>
        <dbReference type="PROSITE" id="PS50851"/>
    </source>
</evidence>
<evidence type="ECO:0000256" key="5">
    <source>
        <dbReference type="ARBA" id="ARBA00022553"/>
    </source>
</evidence>
<comment type="caution">
    <text evidence="17">The sequence shown here is derived from an EMBL/GenBank/DDBJ whole genome shotgun (WGS) entry which is preliminary data.</text>
</comment>
<dbReference type="SMART" id="SM00073">
    <property type="entry name" value="HPT"/>
    <property type="match status" value="1"/>
</dbReference>
<feature type="region of interest" description="Disordered" evidence="13">
    <location>
        <begin position="317"/>
        <end position="351"/>
    </location>
</feature>
<evidence type="ECO:0000259" key="14">
    <source>
        <dbReference type="PROSITE" id="PS50109"/>
    </source>
</evidence>
<dbReference type="PANTHER" id="PTHR43395">
    <property type="entry name" value="SENSOR HISTIDINE KINASE CHEA"/>
    <property type="match status" value="1"/>
</dbReference>
<reference evidence="17 18" key="1">
    <citation type="submission" date="2023-08" db="EMBL/GenBank/DDBJ databases">
        <title>Characterization of two Paracoccaceae strains isolated from Phycosphere and proposal of Xinfangfangia lacusdiani sp. nov.</title>
        <authorList>
            <person name="Deng Y."/>
            <person name="Zhang Y.Q."/>
        </authorList>
    </citation>
    <scope>NUCLEOTIDE SEQUENCE [LARGE SCALE GENOMIC DNA]</scope>
    <source>
        <strain evidence="17 18">CPCC 101601</strain>
    </source>
</reference>
<keyword evidence="8" id="KW-0418">Kinase</keyword>
<feature type="compositionally biased region" description="Basic and acidic residues" evidence="13">
    <location>
        <begin position="330"/>
        <end position="351"/>
    </location>
</feature>
<keyword evidence="6 17" id="KW-0808">Transferase</keyword>
<keyword evidence="4" id="KW-0145">Chemotaxis</keyword>
<dbReference type="CDD" id="cd16916">
    <property type="entry name" value="HATPase_CheA-like"/>
    <property type="match status" value="1"/>
</dbReference>
<keyword evidence="18" id="KW-1185">Reference proteome</keyword>
<evidence type="ECO:0000256" key="11">
    <source>
        <dbReference type="ARBA" id="ARBA00035100"/>
    </source>
</evidence>
<gene>
    <name evidence="17" type="ORF">Q9295_11620</name>
</gene>
<feature type="modified residue" description="Phosphohistidine" evidence="12">
    <location>
        <position position="47"/>
    </location>
</feature>
<feature type="domain" description="HPt" evidence="16">
    <location>
        <begin position="1"/>
        <end position="104"/>
    </location>
</feature>
<feature type="region of interest" description="Disordered" evidence="13">
    <location>
        <begin position="160"/>
        <end position="182"/>
    </location>
</feature>
<name>A0ABU0VZ41_9RHOB</name>
<dbReference type="PROSITE" id="PS50851">
    <property type="entry name" value="CHEW"/>
    <property type="match status" value="1"/>
</dbReference>
<dbReference type="Pfam" id="PF02895">
    <property type="entry name" value="H-kinase_dim"/>
    <property type="match status" value="1"/>
</dbReference>
<dbReference type="InterPro" id="IPR004105">
    <property type="entry name" value="CheA-like_dim"/>
</dbReference>
<dbReference type="Gene3D" id="1.20.120.160">
    <property type="entry name" value="HPT domain"/>
    <property type="match status" value="1"/>
</dbReference>
<evidence type="ECO:0000256" key="2">
    <source>
        <dbReference type="ARBA" id="ARBA00012438"/>
    </source>
</evidence>
<evidence type="ECO:0000259" key="16">
    <source>
        <dbReference type="PROSITE" id="PS50894"/>
    </source>
</evidence>
<dbReference type="InterPro" id="IPR037006">
    <property type="entry name" value="CheA-like_homodim_sf"/>
</dbReference>
<dbReference type="PANTHER" id="PTHR43395:SF10">
    <property type="entry name" value="CHEMOTAXIS PROTEIN CHEA"/>
    <property type="match status" value="1"/>
</dbReference>
<keyword evidence="7" id="KW-0547">Nucleotide-binding</keyword>
<dbReference type="EC" id="2.7.13.3" evidence="2"/>
<evidence type="ECO:0000256" key="13">
    <source>
        <dbReference type="SAM" id="MobiDB-lite"/>
    </source>
</evidence>
<evidence type="ECO:0000256" key="1">
    <source>
        <dbReference type="ARBA" id="ARBA00000085"/>
    </source>
</evidence>
<dbReference type="GO" id="GO:0004673">
    <property type="term" value="F:protein histidine kinase activity"/>
    <property type="evidence" value="ECO:0007669"/>
    <property type="project" value="UniProtKB-EC"/>
</dbReference>
<dbReference type="CDD" id="cd00731">
    <property type="entry name" value="CheA_reg"/>
    <property type="match status" value="1"/>
</dbReference>
<evidence type="ECO:0000256" key="6">
    <source>
        <dbReference type="ARBA" id="ARBA00022679"/>
    </source>
</evidence>
<dbReference type="InterPro" id="IPR051315">
    <property type="entry name" value="Bact_Chemotaxis_CheA"/>
</dbReference>
<dbReference type="Pfam" id="PF01627">
    <property type="entry name" value="Hpt"/>
    <property type="match status" value="1"/>
</dbReference>
<evidence type="ECO:0000313" key="17">
    <source>
        <dbReference type="EMBL" id="MDQ2067027.1"/>
    </source>
</evidence>
<dbReference type="PROSITE" id="PS50894">
    <property type="entry name" value="HPT"/>
    <property type="match status" value="1"/>
</dbReference>
<evidence type="ECO:0000256" key="7">
    <source>
        <dbReference type="ARBA" id="ARBA00022741"/>
    </source>
</evidence>
<organism evidence="17 18">
    <name type="scientific">Pseudogemmobacter lacusdianii</name>
    <dbReference type="NCBI Taxonomy" id="3069608"/>
    <lineage>
        <taxon>Bacteria</taxon>
        <taxon>Pseudomonadati</taxon>
        <taxon>Pseudomonadota</taxon>
        <taxon>Alphaproteobacteria</taxon>
        <taxon>Rhodobacterales</taxon>
        <taxon>Paracoccaceae</taxon>
        <taxon>Pseudogemmobacter</taxon>
    </lineage>
</organism>
<comment type="catalytic activity">
    <reaction evidence="1">
        <text>ATP + protein L-histidine = ADP + protein N-phospho-L-histidine.</text>
        <dbReference type="EC" id="2.7.13.3"/>
    </reaction>
</comment>
<dbReference type="Gene3D" id="2.30.30.40">
    <property type="entry name" value="SH3 Domains"/>
    <property type="match status" value="1"/>
</dbReference>
<keyword evidence="5 12" id="KW-0597">Phosphoprotein</keyword>
<dbReference type="SUPFAM" id="SSF47384">
    <property type="entry name" value="Homodimeric domain of signal transducing histidine kinase"/>
    <property type="match status" value="1"/>
</dbReference>
<dbReference type="InterPro" id="IPR004358">
    <property type="entry name" value="Sig_transdc_His_kin-like_C"/>
</dbReference>
<dbReference type="Proteomes" id="UP001239680">
    <property type="component" value="Unassembled WGS sequence"/>
</dbReference>
<protein>
    <recommendedName>
        <fullName evidence="3">Chemotaxis protein CheA</fullName>
        <ecNumber evidence="2">2.7.13.3</ecNumber>
    </recommendedName>
</protein>
<dbReference type="RefSeq" id="WP_306680740.1">
    <property type="nucleotide sequence ID" value="NZ_JAVDBT010000010.1"/>
</dbReference>
<dbReference type="InterPro" id="IPR002545">
    <property type="entry name" value="CheW-lke_dom"/>
</dbReference>
<proteinExistence type="predicted"/>
<dbReference type="SMART" id="SM00387">
    <property type="entry name" value="HATPase_c"/>
    <property type="match status" value="1"/>
</dbReference>
<evidence type="ECO:0000256" key="12">
    <source>
        <dbReference type="PROSITE-ProRule" id="PRU00110"/>
    </source>
</evidence>
<evidence type="ECO:0000256" key="3">
    <source>
        <dbReference type="ARBA" id="ARBA00021495"/>
    </source>
</evidence>
<evidence type="ECO:0000256" key="4">
    <source>
        <dbReference type="ARBA" id="ARBA00022500"/>
    </source>
</evidence>
<dbReference type="PROSITE" id="PS50109">
    <property type="entry name" value="HIS_KIN"/>
    <property type="match status" value="1"/>
</dbReference>
<accession>A0ABU0VZ41</accession>